<dbReference type="SMART" id="SM00159">
    <property type="entry name" value="PTX"/>
    <property type="match status" value="1"/>
</dbReference>
<dbReference type="PRINTS" id="PR00895">
    <property type="entry name" value="PENTAXIN"/>
</dbReference>
<feature type="chain" id="PRO_5043507167" description="Pentraxin (PTX) domain-containing protein" evidence="4">
    <location>
        <begin position="21"/>
        <end position="466"/>
    </location>
</feature>
<dbReference type="GO" id="GO:0045087">
    <property type="term" value="P:innate immune response"/>
    <property type="evidence" value="ECO:0007669"/>
    <property type="project" value="TreeGrafter"/>
</dbReference>
<protein>
    <recommendedName>
        <fullName evidence="5">Pentraxin (PTX) domain-containing protein</fullName>
    </recommendedName>
</protein>
<dbReference type="PANTHER" id="PTHR46943:SF1">
    <property type="entry name" value="PENTRAXIN-RELATED PROTEIN PTX3"/>
    <property type="match status" value="1"/>
</dbReference>
<proteinExistence type="predicted"/>
<dbReference type="GO" id="GO:0001849">
    <property type="term" value="F:complement component C1q complex binding"/>
    <property type="evidence" value="ECO:0007669"/>
    <property type="project" value="TreeGrafter"/>
</dbReference>
<dbReference type="GO" id="GO:0005615">
    <property type="term" value="C:extracellular space"/>
    <property type="evidence" value="ECO:0007669"/>
    <property type="project" value="TreeGrafter"/>
</dbReference>
<keyword evidence="1" id="KW-1015">Disulfide bond</keyword>
<keyword evidence="3" id="KW-0175">Coiled coil</keyword>
<feature type="coiled-coil region" evidence="3">
    <location>
        <begin position="130"/>
        <end position="165"/>
    </location>
</feature>
<evidence type="ECO:0000256" key="1">
    <source>
        <dbReference type="ARBA" id="ARBA00023157"/>
    </source>
</evidence>
<dbReference type="InterPro" id="IPR001759">
    <property type="entry name" value="PTX_dom"/>
</dbReference>
<dbReference type="PROSITE" id="PS51828">
    <property type="entry name" value="PTX_2"/>
    <property type="match status" value="1"/>
</dbReference>
<evidence type="ECO:0000259" key="5">
    <source>
        <dbReference type="PROSITE" id="PS51828"/>
    </source>
</evidence>
<accession>A0AAV6G6C0</accession>
<keyword evidence="4" id="KW-0732">Signal</keyword>
<dbReference type="Pfam" id="PF00354">
    <property type="entry name" value="Pentaxin"/>
    <property type="match status" value="1"/>
</dbReference>
<name>A0AAV6G6C0_9TELE</name>
<feature type="signal peptide" evidence="4">
    <location>
        <begin position="1"/>
        <end position="20"/>
    </location>
</feature>
<gene>
    <name evidence="6" type="ORF">AALO_G00197420</name>
</gene>
<dbReference type="InterPro" id="IPR042837">
    <property type="entry name" value="PTX3"/>
</dbReference>
<dbReference type="InterPro" id="IPR030476">
    <property type="entry name" value="Pentaxin_CS"/>
</dbReference>
<evidence type="ECO:0000313" key="7">
    <source>
        <dbReference type="Proteomes" id="UP000823561"/>
    </source>
</evidence>
<dbReference type="InterPro" id="IPR058832">
    <property type="entry name" value="PTX3_N"/>
</dbReference>
<comment type="caution">
    <text evidence="2">Lacks conserved residue(s) required for the propagation of feature annotation.</text>
</comment>
<dbReference type="Pfam" id="PF26206">
    <property type="entry name" value="PTX3_N"/>
    <property type="match status" value="1"/>
</dbReference>
<evidence type="ECO:0000256" key="3">
    <source>
        <dbReference type="SAM" id="Coils"/>
    </source>
</evidence>
<feature type="domain" description="Pentraxin (PTX)" evidence="5">
    <location>
        <begin position="256"/>
        <end position="466"/>
    </location>
</feature>
<organism evidence="6 7">
    <name type="scientific">Alosa alosa</name>
    <name type="common">allis shad</name>
    <dbReference type="NCBI Taxonomy" id="278164"/>
    <lineage>
        <taxon>Eukaryota</taxon>
        <taxon>Metazoa</taxon>
        <taxon>Chordata</taxon>
        <taxon>Craniata</taxon>
        <taxon>Vertebrata</taxon>
        <taxon>Euteleostomi</taxon>
        <taxon>Actinopterygii</taxon>
        <taxon>Neopterygii</taxon>
        <taxon>Teleostei</taxon>
        <taxon>Clupei</taxon>
        <taxon>Clupeiformes</taxon>
        <taxon>Clupeoidei</taxon>
        <taxon>Clupeidae</taxon>
        <taxon>Alosa</taxon>
    </lineage>
</organism>
<dbReference type="AlphaFoldDB" id="A0AAV6G6C0"/>
<dbReference type="InterPro" id="IPR013320">
    <property type="entry name" value="ConA-like_dom_sf"/>
</dbReference>
<dbReference type="EMBL" id="JADWDJ010000015">
    <property type="protein sequence ID" value="KAG5269022.1"/>
    <property type="molecule type" value="Genomic_DNA"/>
</dbReference>
<evidence type="ECO:0000313" key="6">
    <source>
        <dbReference type="EMBL" id="KAG5269022.1"/>
    </source>
</evidence>
<dbReference type="SUPFAM" id="SSF49899">
    <property type="entry name" value="Concanavalin A-like lectins/glucanases"/>
    <property type="match status" value="1"/>
</dbReference>
<evidence type="ECO:0000256" key="2">
    <source>
        <dbReference type="PROSITE-ProRule" id="PRU01172"/>
    </source>
</evidence>
<evidence type="ECO:0000256" key="4">
    <source>
        <dbReference type="SAM" id="SignalP"/>
    </source>
</evidence>
<keyword evidence="7" id="KW-1185">Reference proteome</keyword>
<dbReference type="PROSITE" id="PS00289">
    <property type="entry name" value="PTX_1"/>
    <property type="match status" value="1"/>
</dbReference>
<feature type="coiled-coil region" evidence="3">
    <location>
        <begin position="219"/>
        <end position="246"/>
    </location>
</feature>
<sequence length="466" mass="50126">MLLWRLLRAVCLGCLPLAWAQGYDDDMDIMPSYVDAYYNEISEGDVQDETPSTVPPTGPPSECKSTELTKWDKLFTMLENSQMKENMLLQYSDDIMKVELQSLRGEMLQFVARYGSVCAGAIESMGRRATALLEQRLQQALEQMREAAGRERAQHEAALQQLLAANRGQAARLAKLESACLSGRAGGAASGAAGGGSNDAKGFQSRHLMQATAASVSAEARLERSLERLTGEVHALREQMERQLLATTQKSMPAGCDSAVFIPMQSAETYAQLEQRNVRMSALTVCLWARPTQALNKTVLFSYGGAWNPIDVQLVLSGRGGALFTVGGEAHLVEASSVAEERRWTHLCGTWSSEQGLASLWVDGLQVASAPGVAEGNVIPGSGVLQLGQEGARQRRGTMPLDGKAVAAAAAFTGKITGVNVWDRTLSQAEISQQAKRNGSTCGSLGNVVAWGVTKIVLRGDAKLIY</sequence>
<reference evidence="6" key="1">
    <citation type="submission" date="2020-10" db="EMBL/GenBank/DDBJ databases">
        <title>Chromosome-scale genome assembly of the Allis shad, Alosa alosa.</title>
        <authorList>
            <person name="Margot Z."/>
            <person name="Christophe K."/>
            <person name="Cabau C."/>
            <person name="Louis A."/>
            <person name="Berthelot C."/>
            <person name="Parey E."/>
            <person name="Roest Crollius H."/>
            <person name="Montfort J."/>
            <person name="Robinson-Rechavi M."/>
            <person name="Bucao C."/>
            <person name="Bouchez O."/>
            <person name="Gislard M."/>
            <person name="Lluch J."/>
            <person name="Milhes M."/>
            <person name="Lampietro C."/>
            <person name="Lopez Roques C."/>
            <person name="Donnadieu C."/>
            <person name="Braasch I."/>
            <person name="Desvignes T."/>
            <person name="Postlethwait J."/>
            <person name="Bobe J."/>
            <person name="Guiguen Y."/>
        </authorList>
    </citation>
    <scope>NUCLEOTIDE SEQUENCE</scope>
    <source>
        <strain evidence="6">M-15738</strain>
        <tissue evidence="6">Blood</tissue>
    </source>
</reference>
<dbReference type="Gene3D" id="2.60.120.200">
    <property type="match status" value="1"/>
</dbReference>
<dbReference type="Proteomes" id="UP000823561">
    <property type="component" value="Chromosome 15"/>
</dbReference>
<dbReference type="PANTHER" id="PTHR46943">
    <property type="entry name" value="PENTRAXIN-RELATED PROTEIN PTX3"/>
    <property type="match status" value="1"/>
</dbReference>
<comment type="caution">
    <text evidence="6">The sequence shown here is derived from an EMBL/GenBank/DDBJ whole genome shotgun (WGS) entry which is preliminary data.</text>
</comment>